<keyword evidence="1" id="KW-0732">Signal</keyword>
<dbReference type="EnsemblPlants" id="Zm00001eb115210_T001">
    <property type="protein sequence ID" value="Zm00001eb115210_P001"/>
    <property type="gene ID" value="Zm00001eb115210"/>
</dbReference>
<sequence length="115" mass="12055">MALLRVVSTAVLPAACCVVLLLLSTTTAPVAMAGSLRDDCRAFCRPRCEGYGADLCHALVNGFPLLQNVLEATCAERFYEVCQPICMNICTANTLTPAAGPGTAPPPPPPCGKQY</sequence>
<dbReference type="ExpressionAtlas" id="A0A1D6F7M7">
    <property type="expression patterns" value="baseline and differential"/>
</dbReference>
<organism evidence="2">
    <name type="scientific">Zea mays</name>
    <name type="common">Maize</name>
    <dbReference type="NCBI Taxonomy" id="4577"/>
    <lineage>
        <taxon>Eukaryota</taxon>
        <taxon>Viridiplantae</taxon>
        <taxon>Streptophyta</taxon>
        <taxon>Embryophyta</taxon>
        <taxon>Tracheophyta</taxon>
        <taxon>Spermatophyta</taxon>
        <taxon>Magnoliopsida</taxon>
        <taxon>Liliopsida</taxon>
        <taxon>Poales</taxon>
        <taxon>Poaceae</taxon>
        <taxon>PACMAD clade</taxon>
        <taxon>Panicoideae</taxon>
        <taxon>Andropogonodae</taxon>
        <taxon>Andropogoneae</taxon>
        <taxon>Tripsacinae</taxon>
        <taxon>Zea</taxon>
    </lineage>
</organism>
<keyword evidence="4" id="KW-1185">Reference proteome</keyword>
<reference evidence="2 4" key="1">
    <citation type="submission" date="2015-12" db="EMBL/GenBank/DDBJ databases">
        <title>Update maize B73 reference genome by single molecule sequencing technologies.</title>
        <authorList>
            <consortium name="Maize Genome Sequencing Project"/>
            <person name="Ware D."/>
        </authorList>
    </citation>
    <scope>NUCLEOTIDE SEQUENCE [LARGE SCALE GENOMIC DNA]</scope>
    <source>
        <strain evidence="4">cv. B73</strain>
        <tissue evidence="2">Seedling</tissue>
    </source>
</reference>
<evidence type="ECO:0000256" key="1">
    <source>
        <dbReference type="SAM" id="SignalP"/>
    </source>
</evidence>
<evidence type="ECO:0000313" key="2">
    <source>
        <dbReference type="EMBL" id="ONM27230.1"/>
    </source>
</evidence>
<dbReference type="Proteomes" id="UP000007305">
    <property type="component" value="Chromosome 2"/>
</dbReference>
<accession>A0A1D6F7M7</accession>
<feature type="signal peptide" evidence="1">
    <location>
        <begin position="1"/>
        <end position="33"/>
    </location>
</feature>
<proteinExistence type="predicted"/>
<evidence type="ECO:0000313" key="4">
    <source>
        <dbReference type="Proteomes" id="UP000007305"/>
    </source>
</evidence>
<dbReference type="IntAct" id="A0A1D6F7M7">
    <property type="interactions" value="3"/>
</dbReference>
<dbReference type="EMBL" id="CM007648">
    <property type="protein sequence ID" value="ONM27230.1"/>
    <property type="molecule type" value="Genomic_DNA"/>
</dbReference>
<evidence type="ECO:0000313" key="3">
    <source>
        <dbReference type="EnsemblPlants" id="Zm00001eb115210_P001"/>
    </source>
</evidence>
<dbReference type="OMA" id="AICRPAC"/>
<dbReference type="Gramene" id="Zm00001eb115210_T001">
    <property type="protein sequence ID" value="Zm00001eb115210_P001"/>
    <property type="gene ID" value="Zm00001eb115210"/>
</dbReference>
<feature type="chain" id="PRO_5010803979" evidence="1">
    <location>
        <begin position="34"/>
        <end position="115"/>
    </location>
</feature>
<reference evidence="3" key="3">
    <citation type="submission" date="2021-05" db="UniProtKB">
        <authorList>
            <consortium name="EnsemblPlants"/>
        </authorList>
    </citation>
    <scope>IDENTIFICATION</scope>
    <source>
        <strain evidence="3">cv. B73</strain>
    </source>
</reference>
<gene>
    <name evidence="2" type="ORF">ZEAMMB73_Zm00001d007631</name>
</gene>
<name>A0A1D6F7M7_MAIZE</name>
<protein>
    <submittedName>
        <fullName evidence="2 3">Uncharacterized protein</fullName>
    </submittedName>
</protein>
<dbReference type="AlphaFoldDB" id="A0A1D6F7M7"/>
<reference evidence="3" key="2">
    <citation type="submission" date="2019-07" db="EMBL/GenBank/DDBJ databases">
        <authorList>
            <person name="Seetharam A."/>
            <person name="Woodhouse M."/>
            <person name="Cannon E."/>
        </authorList>
    </citation>
    <scope>NUCLEOTIDE SEQUENCE [LARGE SCALE GENOMIC DNA]</scope>
    <source>
        <strain evidence="3">cv. B73</strain>
    </source>
</reference>